<dbReference type="GO" id="GO:0005930">
    <property type="term" value="C:axoneme"/>
    <property type="evidence" value="ECO:0007669"/>
    <property type="project" value="TreeGrafter"/>
</dbReference>
<dbReference type="PANTHER" id="PTHR22069:SF0">
    <property type="entry name" value="RADIAL SPOKE HEAD PROTEIN 9 HOMOLOG"/>
    <property type="match status" value="1"/>
</dbReference>
<reference evidence="13" key="1">
    <citation type="submission" date="2016-05" db="EMBL/GenBank/DDBJ databases">
        <authorList>
            <person name="Naeem Raeece"/>
        </authorList>
    </citation>
    <scope>NUCLEOTIDE SEQUENCE [LARGE SCALE GENOMIC DNA]</scope>
</reference>
<feature type="compositionally biased region" description="Acidic residues" evidence="11">
    <location>
        <begin position="214"/>
        <end position="227"/>
    </location>
</feature>
<feature type="compositionally biased region" description="Basic and acidic residues" evidence="11">
    <location>
        <begin position="237"/>
        <end position="263"/>
    </location>
</feature>
<accession>A0A1A8X0Y0</accession>
<dbReference type="GO" id="GO:0035082">
    <property type="term" value="P:axoneme assembly"/>
    <property type="evidence" value="ECO:0007669"/>
    <property type="project" value="InterPro"/>
</dbReference>
<feature type="non-terminal residue" evidence="12">
    <location>
        <position position="1"/>
    </location>
</feature>
<feature type="compositionally biased region" description="Acidic residues" evidence="11">
    <location>
        <begin position="160"/>
        <end position="191"/>
    </location>
</feature>
<organism evidence="12 13">
    <name type="scientific">Plasmodium ovale curtisi</name>
    <dbReference type="NCBI Taxonomy" id="864141"/>
    <lineage>
        <taxon>Eukaryota</taxon>
        <taxon>Sar</taxon>
        <taxon>Alveolata</taxon>
        <taxon>Apicomplexa</taxon>
        <taxon>Aconoidasida</taxon>
        <taxon>Haemosporida</taxon>
        <taxon>Plasmodiidae</taxon>
        <taxon>Plasmodium</taxon>
        <taxon>Plasmodium (Plasmodium)</taxon>
    </lineage>
</organism>
<keyword evidence="2" id="KW-0963">Cytoplasm</keyword>
<evidence type="ECO:0000256" key="2">
    <source>
        <dbReference type="ARBA" id="ARBA00022490"/>
    </source>
</evidence>
<feature type="region of interest" description="Disordered" evidence="11">
    <location>
        <begin position="138"/>
        <end position="263"/>
    </location>
</feature>
<gene>
    <name evidence="12" type="ORF">POVCU1_044760</name>
</gene>
<keyword evidence="7" id="KW-0966">Cell projection</keyword>
<evidence type="ECO:0000313" key="12">
    <source>
        <dbReference type="EMBL" id="SBS98260.1"/>
    </source>
</evidence>
<feature type="compositionally biased region" description="Basic and acidic residues" evidence="11">
    <location>
        <begin position="149"/>
        <end position="159"/>
    </location>
</feature>
<dbReference type="PANTHER" id="PTHR22069">
    <property type="entry name" value="MITOCHONDRIAL RIBOSOMAL PROTEIN S18"/>
    <property type="match status" value="1"/>
</dbReference>
<evidence type="ECO:0000256" key="3">
    <source>
        <dbReference type="ARBA" id="ARBA00022794"/>
    </source>
</evidence>
<evidence type="ECO:0000313" key="13">
    <source>
        <dbReference type="Proteomes" id="UP000078546"/>
    </source>
</evidence>
<dbReference type="InterPro" id="IPR055316">
    <property type="entry name" value="RSP9"/>
</dbReference>
<sequence length="410" mass="47581">TCLAKMLSLCCESCFYGSENEMISLKNLQFHLENLIESNRCLNEEEKLGLLYGMTSLEDKVNEEIYLWGKIEGIQNDYFITYYFNQNTFFPEKKFYYCNDDYEFHPFVKGNDMMIEKIDKRMPFTLFNGTPNSFYYKSGMSKRGKSNKKGGDQVDRRDEEESDVDGSDIDGSDIDGSDIDGSDIDGSDIDGSDMNGSDMNGSDVDGNDSINGDGEGDEDESSDSEEDEIKRRKGKKEKREDIKNGNDENERKSKNKQQKEKKYEKLKDITEIERLSYVVRKIDEEAFIVPYNSVKITNNLEMKFTNFTGFNITDALKLTSWVHFRYPKNLTYDKIKNYNNFFLNNFLDTIKNDIPTNVWNIKVNKELSKIFILNYLHPGYIFYHIVNTPFHASIYIGNGISNYDLPFLLP</sequence>
<protein>
    <recommendedName>
        <fullName evidence="10">Radial spoke head protein 9 homolog</fullName>
    </recommendedName>
</protein>
<evidence type="ECO:0000256" key="4">
    <source>
        <dbReference type="ARBA" id="ARBA00022846"/>
    </source>
</evidence>
<keyword evidence="6" id="KW-0206">Cytoskeleton</keyword>
<dbReference type="GO" id="GO:0060294">
    <property type="term" value="P:cilium movement involved in cell motility"/>
    <property type="evidence" value="ECO:0007669"/>
    <property type="project" value="TreeGrafter"/>
</dbReference>
<dbReference type="Proteomes" id="UP000078546">
    <property type="component" value="Unassembled WGS sequence"/>
</dbReference>
<evidence type="ECO:0000256" key="9">
    <source>
        <dbReference type="ARBA" id="ARBA00038319"/>
    </source>
</evidence>
<evidence type="ECO:0000256" key="7">
    <source>
        <dbReference type="ARBA" id="ARBA00023273"/>
    </source>
</evidence>
<comment type="subcellular location">
    <subcellularLocation>
        <location evidence="8">Cell projection</location>
        <location evidence="8">Kinocilium</location>
    </subcellularLocation>
    <subcellularLocation>
        <location evidence="1">Cytoplasm</location>
        <location evidence="1">Cytoskeleton</location>
        <location evidence="1">Flagellum axoneme</location>
    </subcellularLocation>
</comment>
<keyword evidence="4" id="KW-0282">Flagellum</keyword>
<dbReference type="SUPFAM" id="SSF141571">
    <property type="entry name" value="Pentapeptide repeat-like"/>
    <property type="match status" value="1"/>
</dbReference>
<evidence type="ECO:0000256" key="6">
    <source>
        <dbReference type="ARBA" id="ARBA00023212"/>
    </source>
</evidence>
<evidence type="ECO:0000256" key="10">
    <source>
        <dbReference type="ARBA" id="ARBA00041080"/>
    </source>
</evidence>
<evidence type="ECO:0000256" key="8">
    <source>
        <dbReference type="ARBA" id="ARBA00037822"/>
    </source>
</evidence>
<dbReference type="GO" id="GO:0044458">
    <property type="term" value="P:motile cilium assembly"/>
    <property type="evidence" value="ECO:0007669"/>
    <property type="project" value="TreeGrafter"/>
</dbReference>
<name>A0A1A8X0Y0_PLAOA</name>
<dbReference type="EMBL" id="FLQV01000815">
    <property type="protein sequence ID" value="SBS98260.1"/>
    <property type="molecule type" value="Genomic_DNA"/>
</dbReference>
<keyword evidence="5" id="KW-0969">Cilium</keyword>
<comment type="similarity">
    <text evidence="9">Belongs to the flagellar radial spoke RSP9 family.</text>
</comment>
<proteinExistence type="inferred from homology"/>
<evidence type="ECO:0000256" key="5">
    <source>
        <dbReference type="ARBA" id="ARBA00023069"/>
    </source>
</evidence>
<dbReference type="AlphaFoldDB" id="A0A1A8X0Y0"/>
<evidence type="ECO:0000256" key="11">
    <source>
        <dbReference type="SAM" id="MobiDB-lite"/>
    </source>
</evidence>
<evidence type="ECO:0000256" key="1">
    <source>
        <dbReference type="ARBA" id="ARBA00004611"/>
    </source>
</evidence>
<keyword evidence="3" id="KW-0970">Cilium biogenesis/degradation</keyword>
<dbReference type="Gene3D" id="2.160.10.20">
    <property type="entry name" value="Insect antifreeze protein"/>
    <property type="match status" value="1"/>
</dbReference>